<proteinExistence type="predicted"/>
<dbReference type="InterPro" id="IPR016169">
    <property type="entry name" value="FAD-bd_PCMH_sub2"/>
</dbReference>
<keyword evidence="1" id="KW-0274">FAD</keyword>
<dbReference type="SUPFAM" id="SSF56176">
    <property type="entry name" value="FAD-binding/transporter-associated domain-like"/>
    <property type="match status" value="1"/>
</dbReference>
<evidence type="ECO:0000313" key="4">
    <source>
        <dbReference type="Proteomes" id="UP000054051"/>
    </source>
</evidence>
<dbReference type="InterPro" id="IPR036318">
    <property type="entry name" value="FAD-bd_PCMH-like_sf"/>
</dbReference>
<name>G2J9X9_9BURK</name>
<keyword evidence="4" id="KW-1185">Reference proteome</keyword>
<dbReference type="PANTHER" id="PTHR43762:SF1">
    <property type="entry name" value="D-ARABINONO-1,4-LACTONE OXIDASE"/>
    <property type="match status" value="1"/>
</dbReference>
<comment type="caution">
    <text evidence="3">The sequence shown here is derived from an EMBL/GenBank/DDBJ whole genome shotgun (WGS) entry which is preliminary data.</text>
</comment>
<dbReference type="STRING" id="1070319.CAGGBEG34_260024"/>
<dbReference type="InterPro" id="IPR010031">
    <property type="entry name" value="FAD_lactone_oxidase-like"/>
</dbReference>
<dbReference type="Pfam" id="PF01565">
    <property type="entry name" value="FAD_binding_4"/>
    <property type="match status" value="1"/>
</dbReference>
<organism evidence="3 4">
    <name type="scientific">Candidatus Glomeribacter gigasporarum BEG34</name>
    <dbReference type="NCBI Taxonomy" id="1070319"/>
    <lineage>
        <taxon>Bacteria</taxon>
        <taxon>Pseudomonadati</taxon>
        <taxon>Pseudomonadota</taxon>
        <taxon>Betaproteobacteria</taxon>
        <taxon>Burkholderiales</taxon>
        <taxon>Burkholderiaceae</taxon>
        <taxon>Candidatus Glomeribacter</taxon>
    </lineage>
</organism>
<dbReference type="InterPro" id="IPR016166">
    <property type="entry name" value="FAD-bd_PCMH"/>
</dbReference>
<dbReference type="OrthoDB" id="143770at2"/>
<dbReference type="GO" id="GO:0016899">
    <property type="term" value="F:oxidoreductase activity, acting on the CH-OH group of donors, oxygen as acceptor"/>
    <property type="evidence" value="ECO:0007669"/>
    <property type="project" value="InterPro"/>
</dbReference>
<dbReference type="RefSeq" id="WP_006682757.1">
    <property type="nucleotide sequence ID" value="NZ_CAFB01000043.1"/>
</dbReference>
<protein>
    <submittedName>
        <fullName evidence="3">Putative FAD/FMN-containing dehydrogenases</fullName>
    </submittedName>
</protein>
<gene>
    <name evidence="3" type="ORF">CAGGBEG34_260024</name>
</gene>
<evidence type="ECO:0000313" key="3">
    <source>
        <dbReference type="EMBL" id="CCD29576.1"/>
    </source>
</evidence>
<evidence type="ECO:0000259" key="2">
    <source>
        <dbReference type="PROSITE" id="PS51387"/>
    </source>
</evidence>
<sequence length="440" mass="49303">MSAVQRLSWGRYPAHPQTLHAVHWRCDLPHTLSAIVHTHSTTLPFGNGRSYGDSCLAASDHALHMRALDRFIAADWEKGLLIAEAGLTLEEILTLCMPRGWFLPVTPGTQYVTLGGALANDVHGKNHHVRGTLGRHVRRFSLIRSDRLPLICAPEENTELFTATIGGLGMTGLIEWVELQLMPIQSSQIDTLTCRFGALDEFFALSREFDARHEYSVAWIDCLAKGASSGRGVWMAGDHAPDGPLTISRKRRWTAPCTLPVSAVNSLTLRLFNTLYYHRHPSAQQRRAVSYESFFYPLDAISQWNRLYGPRGFQQYQCVIPERCAEAGIAELLRAIADSGRGSFLAVLKRCGDLPSPGLLSFPMPGVSLALDFPQRERVNHPLFDRLDAIVRHAEGRLYPAKDAHMSGADFRRAYPAWERIEALRDPALCSRFWKRVTQI</sequence>
<evidence type="ECO:0000256" key="1">
    <source>
        <dbReference type="ARBA" id="ARBA00022827"/>
    </source>
</evidence>
<dbReference type="InterPro" id="IPR006094">
    <property type="entry name" value="Oxid_FAD_bind_N"/>
</dbReference>
<accession>G2J9X9</accession>
<dbReference type="EMBL" id="CAFB01000043">
    <property type="protein sequence ID" value="CCD29576.1"/>
    <property type="molecule type" value="Genomic_DNA"/>
</dbReference>
<dbReference type="Proteomes" id="UP000054051">
    <property type="component" value="Unassembled WGS sequence"/>
</dbReference>
<dbReference type="PANTHER" id="PTHR43762">
    <property type="entry name" value="L-GULONOLACTONE OXIDASE"/>
    <property type="match status" value="1"/>
</dbReference>
<dbReference type="PROSITE" id="PS51387">
    <property type="entry name" value="FAD_PCMH"/>
    <property type="match status" value="1"/>
</dbReference>
<dbReference type="Gene3D" id="3.30.465.10">
    <property type="match status" value="1"/>
</dbReference>
<keyword evidence="1" id="KW-0285">Flavoprotein</keyword>
<dbReference type="AlphaFoldDB" id="G2J9X9"/>
<dbReference type="eggNOG" id="COG0277">
    <property type="taxonomic scope" value="Bacteria"/>
</dbReference>
<feature type="domain" description="FAD-binding PCMH-type" evidence="2">
    <location>
        <begin position="12"/>
        <end position="184"/>
    </location>
</feature>
<reference evidence="3 4" key="1">
    <citation type="submission" date="2011-08" db="EMBL/GenBank/DDBJ databases">
        <title>The genome of the obligate endobacterium of an arbuscular mycorrhizal fungus reveals an interphylum network of nutritional interactions.</title>
        <authorList>
            <person name="Ghignone S."/>
            <person name="Salvioli A."/>
            <person name="Anca I."/>
            <person name="Lumini E."/>
            <person name="Ortu G."/>
            <person name="Petiti L."/>
            <person name="Cruveiller S."/>
            <person name="Bianciotto V."/>
            <person name="Piffanelli P."/>
            <person name="Lanfranco L."/>
            <person name="Bonfante P."/>
        </authorList>
    </citation>
    <scope>NUCLEOTIDE SEQUENCE [LARGE SCALE GENOMIC DNA]</scope>
    <source>
        <strain evidence="3 4">BEG34</strain>
    </source>
</reference>
<dbReference type="GO" id="GO:0071949">
    <property type="term" value="F:FAD binding"/>
    <property type="evidence" value="ECO:0007669"/>
    <property type="project" value="InterPro"/>
</dbReference>